<organism evidence="2 3">
    <name type="scientific">Georgfuchsia toluolica</name>
    <dbReference type="NCBI Taxonomy" id="424218"/>
    <lineage>
        <taxon>Bacteria</taxon>
        <taxon>Pseudomonadati</taxon>
        <taxon>Pseudomonadota</taxon>
        <taxon>Betaproteobacteria</taxon>
        <taxon>Nitrosomonadales</taxon>
        <taxon>Sterolibacteriaceae</taxon>
        <taxon>Georgfuchsia</taxon>
    </lineage>
</organism>
<dbReference type="Pfam" id="PF13526">
    <property type="entry name" value="DUF4125"/>
    <property type="match status" value="1"/>
</dbReference>
<evidence type="ECO:0000313" key="1">
    <source>
        <dbReference type="EMBL" id="CAG4882131.1"/>
    </source>
</evidence>
<keyword evidence="3" id="KW-1185">Reference proteome</keyword>
<name>A0A916J742_9PROT</name>
<dbReference type="InterPro" id="IPR025191">
    <property type="entry name" value="DUF4125"/>
</dbReference>
<dbReference type="EMBL" id="CAJQUM010000001">
    <property type="protein sequence ID" value="CAG4882131.1"/>
    <property type="molecule type" value="Genomic_DNA"/>
</dbReference>
<sequence length="191" mass="22172">MKSELLDQVLAMEWQMFVRVKSAHRASCQSAPDNFKMIRSSLFETWTEEMLASYLDDLKQAADDQRNLLMEKYARMDNLIPPLSDNPLIPIIVAIENVWQDELQHNFPALYQRCCRSMAQTGDGKNFSIYLGCELETYGDHTLELYYENLNAALEQDRNLAIEALQRLVHKNGYRDLAHAEQELSRLCDVH</sequence>
<accession>A0A916J742</accession>
<dbReference type="Proteomes" id="UP000742786">
    <property type="component" value="Unassembled WGS sequence"/>
</dbReference>
<evidence type="ECO:0000313" key="3">
    <source>
        <dbReference type="Proteomes" id="UP000742786"/>
    </source>
</evidence>
<comment type="caution">
    <text evidence="2">The sequence shown here is derived from an EMBL/GenBank/DDBJ whole genome shotgun (WGS) entry which is preliminary data.</text>
</comment>
<dbReference type="AlphaFoldDB" id="A0A916J742"/>
<dbReference type="EMBL" id="CAJQUM010000002">
    <property type="protein sequence ID" value="CAG4885451.1"/>
    <property type="molecule type" value="Genomic_DNA"/>
</dbReference>
<dbReference type="RefSeq" id="WP_220634236.1">
    <property type="nucleotide sequence ID" value="NZ_CAJQUM010000001.1"/>
</dbReference>
<gene>
    <name evidence="2" type="primary">bssG</name>
    <name evidence="1" type="ORF">GTOL_10013</name>
    <name evidence="2" type="ORF">GTOL_20025</name>
</gene>
<protein>
    <submittedName>
        <fullName evidence="2">BssG</fullName>
    </submittedName>
</protein>
<evidence type="ECO:0000313" key="2">
    <source>
        <dbReference type="EMBL" id="CAG4885451.1"/>
    </source>
</evidence>
<reference evidence="2" key="1">
    <citation type="submission" date="2021-04" db="EMBL/GenBank/DDBJ databases">
        <authorList>
            <person name="Hornung B."/>
        </authorList>
    </citation>
    <scope>NUCLEOTIDE SEQUENCE</scope>
    <source>
        <strain evidence="2">G5G6</strain>
    </source>
</reference>
<proteinExistence type="predicted"/>